<protein>
    <submittedName>
        <fullName evidence="3">Histidine kinase N-terminal 7TM domain-containing protein</fullName>
    </submittedName>
</protein>
<accession>A0ABV6J6Y4</accession>
<dbReference type="NCBIfam" id="TIGR00229">
    <property type="entry name" value="sensory_box"/>
    <property type="match status" value="1"/>
</dbReference>
<proteinExistence type="predicted"/>
<dbReference type="InterPro" id="IPR035965">
    <property type="entry name" value="PAS-like_dom_sf"/>
</dbReference>
<dbReference type="GO" id="GO:0016301">
    <property type="term" value="F:kinase activity"/>
    <property type="evidence" value="ECO:0007669"/>
    <property type="project" value="UniProtKB-KW"/>
</dbReference>
<dbReference type="InterPro" id="IPR000160">
    <property type="entry name" value="GGDEF_dom"/>
</dbReference>
<dbReference type="PANTHER" id="PTHR46663">
    <property type="entry name" value="DIGUANYLATE CYCLASE DGCT-RELATED"/>
    <property type="match status" value="1"/>
</dbReference>
<dbReference type="SUPFAM" id="SSF55785">
    <property type="entry name" value="PYP-like sensor domain (PAS domain)"/>
    <property type="match status" value="1"/>
</dbReference>
<dbReference type="PANTHER" id="PTHR46663:SF2">
    <property type="entry name" value="GGDEF DOMAIN-CONTAINING PROTEIN"/>
    <property type="match status" value="1"/>
</dbReference>
<feature type="transmembrane region" description="Helical" evidence="1">
    <location>
        <begin position="198"/>
        <end position="217"/>
    </location>
</feature>
<dbReference type="NCBIfam" id="TIGR00254">
    <property type="entry name" value="GGDEF"/>
    <property type="match status" value="1"/>
</dbReference>
<dbReference type="CDD" id="cd01949">
    <property type="entry name" value="GGDEF"/>
    <property type="match status" value="1"/>
</dbReference>
<keyword evidence="1" id="KW-0472">Membrane</keyword>
<dbReference type="InterPro" id="IPR052163">
    <property type="entry name" value="DGC-Regulatory_Protein"/>
</dbReference>
<evidence type="ECO:0000259" key="2">
    <source>
        <dbReference type="PROSITE" id="PS50887"/>
    </source>
</evidence>
<comment type="caution">
    <text evidence="3">The sequence shown here is derived from an EMBL/GenBank/DDBJ whole genome shotgun (WGS) entry which is preliminary data.</text>
</comment>
<feature type="transmembrane region" description="Helical" evidence="1">
    <location>
        <begin position="23"/>
        <end position="45"/>
    </location>
</feature>
<feature type="transmembrane region" description="Helical" evidence="1">
    <location>
        <begin position="57"/>
        <end position="80"/>
    </location>
</feature>
<dbReference type="RefSeq" id="WP_256555350.1">
    <property type="nucleotide sequence ID" value="NZ_JANHOF010000006.1"/>
</dbReference>
<organism evidence="3 4">
    <name type="scientific">Paenibacillus mendelii</name>
    <dbReference type="NCBI Taxonomy" id="206163"/>
    <lineage>
        <taxon>Bacteria</taxon>
        <taxon>Bacillati</taxon>
        <taxon>Bacillota</taxon>
        <taxon>Bacilli</taxon>
        <taxon>Bacillales</taxon>
        <taxon>Paenibacillaceae</taxon>
        <taxon>Paenibacillus</taxon>
    </lineage>
</organism>
<dbReference type="InterPro" id="IPR031621">
    <property type="entry name" value="HisKA_7TM"/>
</dbReference>
<evidence type="ECO:0000313" key="3">
    <source>
        <dbReference type="EMBL" id="MFC0391643.1"/>
    </source>
</evidence>
<reference evidence="3 4" key="1">
    <citation type="submission" date="2024-09" db="EMBL/GenBank/DDBJ databases">
        <authorList>
            <person name="Sun Q."/>
            <person name="Mori K."/>
        </authorList>
    </citation>
    <scope>NUCLEOTIDE SEQUENCE [LARGE SCALE GENOMIC DNA]</scope>
    <source>
        <strain evidence="3 4">CCM 4839</strain>
    </source>
</reference>
<sequence>MLLTAAPEAEFVSGANGTMGTPYSAVITLIVAAGVINVLMGIYVLSNRTKHSMAKTFIFFTLLSAIYTFGSALELSAGSLAEIKFWIKFEYLGMPFLPPLNLLIIMHFLGMDRYLKRAWKMALFIMPAVTLALVWTNESHHLYYRSIGLREGTTMLKADLGIGPWYIIQGGYTFACMIGGVTLLLLYWQRMKSYRPQIFIMLTGLLLPLAGDFAYLGQLTPEGMDPIPVIMTGTSALYLWALASRGMMNVAPIARDNLFESMRDGVLVLDLENRLVDYNPAAAVIIPELSANSIGHRIEPLWRMHTDEPLLDAVRKDRKERTAETSSIQEMEWRVGEQAYDYHIRSSIVRKKGGQETGKLIVLIDVTERVRLHKQLHELAYHDGLTGIFNRIHFIHLSEELLANAGADGSSLALVLFDIDYFKRINDTYGHDIDRALLHIVEICRRMLRPQDVFARYGGEEFVIAMPGLSPTEAESAAQRIRSEIAGQPMSGPQGNLPITASFGVAVSQGGLEFLEEEATINLLLKDADRALYEAKNAGRNTVRLAGSAKVHDATG</sequence>
<keyword evidence="1" id="KW-0812">Transmembrane</keyword>
<dbReference type="Gene3D" id="3.30.450.20">
    <property type="entry name" value="PAS domain"/>
    <property type="match status" value="1"/>
</dbReference>
<dbReference type="Proteomes" id="UP001589818">
    <property type="component" value="Unassembled WGS sequence"/>
</dbReference>
<dbReference type="Pfam" id="PF16927">
    <property type="entry name" value="HisKA_7TM"/>
    <property type="match status" value="1"/>
</dbReference>
<keyword evidence="1" id="KW-1133">Transmembrane helix</keyword>
<feature type="transmembrane region" description="Helical" evidence="1">
    <location>
        <begin position="92"/>
        <end position="111"/>
    </location>
</feature>
<evidence type="ECO:0000313" key="4">
    <source>
        <dbReference type="Proteomes" id="UP001589818"/>
    </source>
</evidence>
<feature type="domain" description="GGDEF" evidence="2">
    <location>
        <begin position="410"/>
        <end position="548"/>
    </location>
</feature>
<gene>
    <name evidence="3" type="ORF">ACFFJ8_09665</name>
</gene>
<keyword evidence="4" id="KW-1185">Reference proteome</keyword>
<dbReference type="SMART" id="SM00267">
    <property type="entry name" value="GGDEF"/>
    <property type="match status" value="1"/>
</dbReference>
<feature type="transmembrane region" description="Helical" evidence="1">
    <location>
        <begin position="118"/>
        <end position="136"/>
    </location>
</feature>
<dbReference type="Pfam" id="PF00990">
    <property type="entry name" value="GGDEF"/>
    <property type="match status" value="1"/>
</dbReference>
<dbReference type="PROSITE" id="PS50887">
    <property type="entry name" value="GGDEF"/>
    <property type="match status" value="1"/>
</dbReference>
<keyword evidence="3" id="KW-0418">Kinase</keyword>
<dbReference type="InterPro" id="IPR029787">
    <property type="entry name" value="Nucleotide_cyclase"/>
</dbReference>
<name>A0ABV6J6Y4_9BACL</name>
<dbReference type="EMBL" id="JBHLVF010000011">
    <property type="protein sequence ID" value="MFC0391643.1"/>
    <property type="molecule type" value="Genomic_DNA"/>
</dbReference>
<dbReference type="Gene3D" id="3.30.70.270">
    <property type="match status" value="1"/>
</dbReference>
<evidence type="ECO:0000256" key="1">
    <source>
        <dbReference type="SAM" id="Phobius"/>
    </source>
</evidence>
<dbReference type="InterPro" id="IPR000014">
    <property type="entry name" value="PAS"/>
</dbReference>
<dbReference type="InterPro" id="IPR043128">
    <property type="entry name" value="Rev_trsase/Diguanyl_cyclase"/>
</dbReference>
<feature type="transmembrane region" description="Helical" evidence="1">
    <location>
        <begin position="165"/>
        <end position="186"/>
    </location>
</feature>
<dbReference type="SUPFAM" id="SSF55073">
    <property type="entry name" value="Nucleotide cyclase"/>
    <property type="match status" value="1"/>
</dbReference>
<keyword evidence="3" id="KW-0808">Transferase</keyword>